<organism evidence="3 4">
    <name type="scientific">Rubrimonas cliftonensis</name>
    <dbReference type="NCBI Taxonomy" id="89524"/>
    <lineage>
        <taxon>Bacteria</taxon>
        <taxon>Pseudomonadati</taxon>
        <taxon>Pseudomonadota</taxon>
        <taxon>Alphaproteobacteria</taxon>
        <taxon>Rhodobacterales</taxon>
        <taxon>Paracoccaceae</taxon>
        <taxon>Rubrimonas</taxon>
    </lineage>
</organism>
<sequence>MRPIAFAAALGLFAGGALAPALAEVNENGLHVEPWFAVTFKDVAEDIAEAAAKGKRLALIVEQAGCIYCAQLHAEVLSDPEVADFITEHFMVVQINMFGDEEVTDLDGESLTEREAIRRWAVSFTPTVIFLPETAPEAGTVRDAAVEIMPGAFGKWTTLNMFRWVAEKGYDGDEHFQKYHARVIEELRAAGRL</sequence>
<dbReference type="STRING" id="89524.SAMN05444370_11017"/>
<dbReference type="InterPro" id="IPR036249">
    <property type="entry name" value="Thioredoxin-like_sf"/>
</dbReference>
<evidence type="ECO:0000256" key="1">
    <source>
        <dbReference type="SAM" id="SignalP"/>
    </source>
</evidence>
<feature type="signal peptide" evidence="1">
    <location>
        <begin position="1"/>
        <end position="23"/>
    </location>
</feature>
<gene>
    <name evidence="3" type="ORF">SAMN05444370_11017</name>
</gene>
<dbReference type="SUPFAM" id="SSF52833">
    <property type="entry name" value="Thioredoxin-like"/>
    <property type="match status" value="1"/>
</dbReference>
<proteinExistence type="predicted"/>
<evidence type="ECO:0000313" key="3">
    <source>
        <dbReference type="EMBL" id="SEA71710.1"/>
    </source>
</evidence>
<accession>A0A1H4DH05</accession>
<name>A0A1H4DH05_9RHOB</name>
<reference evidence="3 4" key="1">
    <citation type="submission" date="2016-10" db="EMBL/GenBank/DDBJ databases">
        <authorList>
            <person name="de Groot N.N."/>
        </authorList>
    </citation>
    <scope>NUCLEOTIDE SEQUENCE [LARGE SCALE GENOMIC DNA]</scope>
    <source>
        <strain evidence="3 4">DSM 15345</strain>
    </source>
</reference>
<dbReference type="Pfam" id="PF13098">
    <property type="entry name" value="Thioredoxin_2"/>
    <property type="match status" value="1"/>
</dbReference>
<feature type="domain" description="Thioredoxin-like fold" evidence="2">
    <location>
        <begin position="50"/>
        <end position="134"/>
    </location>
</feature>
<dbReference type="Gene3D" id="3.40.30.10">
    <property type="entry name" value="Glutaredoxin"/>
    <property type="match status" value="1"/>
</dbReference>
<feature type="chain" id="PRO_5011553109" evidence="1">
    <location>
        <begin position="24"/>
        <end position="193"/>
    </location>
</feature>
<dbReference type="InterPro" id="IPR041737">
    <property type="entry name" value="SoxW"/>
</dbReference>
<keyword evidence="1" id="KW-0732">Signal</keyword>
<protein>
    <submittedName>
        <fullName evidence="3">Thioredoxin-related protein</fullName>
    </submittedName>
</protein>
<dbReference type="AlphaFoldDB" id="A0A1H4DH05"/>
<evidence type="ECO:0000313" key="4">
    <source>
        <dbReference type="Proteomes" id="UP000198703"/>
    </source>
</evidence>
<dbReference type="InterPro" id="IPR012336">
    <property type="entry name" value="Thioredoxin-like_fold"/>
</dbReference>
<evidence type="ECO:0000259" key="2">
    <source>
        <dbReference type="Pfam" id="PF13098"/>
    </source>
</evidence>
<dbReference type="CDD" id="cd02951">
    <property type="entry name" value="SoxW"/>
    <property type="match status" value="1"/>
</dbReference>
<keyword evidence="4" id="KW-1185">Reference proteome</keyword>
<dbReference type="EMBL" id="FNQM01000010">
    <property type="protein sequence ID" value="SEA71710.1"/>
    <property type="molecule type" value="Genomic_DNA"/>
</dbReference>
<dbReference type="RefSeq" id="WP_093254557.1">
    <property type="nucleotide sequence ID" value="NZ_FNQM01000010.1"/>
</dbReference>
<dbReference type="Proteomes" id="UP000198703">
    <property type="component" value="Unassembled WGS sequence"/>
</dbReference>
<dbReference type="OrthoDB" id="9811036at2"/>